<dbReference type="PROSITE" id="PS51257">
    <property type="entry name" value="PROKAR_LIPOPROTEIN"/>
    <property type="match status" value="1"/>
</dbReference>
<dbReference type="AlphaFoldDB" id="A0A495JRV3"/>
<name>A0A495JRV3_9ACTN</name>
<evidence type="ECO:0000256" key="5">
    <source>
        <dbReference type="ARBA" id="ARBA00023295"/>
    </source>
</evidence>
<feature type="chain" id="PRO_5019752072" description="beta-N-acetylhexosaminidase" evidence="7">
    <location>
        <begin position="25"/>
        <end position="403"/>
    </location>
</feature>
<keyword evidence="10" id="KW-1185">Reference proteome</keyword>
<comment type="catalytic activity">
    <reaction evidence="1">
        <text>Hydrolysis of terminal non-reducing N-acetyl-D-hexosamine residues in N-acetyl-beta-D-hexosaminides.</text>
        <dbReference type="EC" id="3.2.1.52"/>
    </reaction>
</comment>
<organism evidence="9 10">
    <name type="scientific">Micromonospora pisi</name>
    <dbReference type="NCBI Taxonomy" id="589240"/>
    <lineage>
        <taxon>Bacteria</taxon>
        <taxon>Bacillati</taxon>
        <taxon>Actinomycetota</taxon>
        <taxon>Actinomycetes</taxon>
        <taxon>Micromonosporales</taxon>
        <taxon>Micromonosporaceae</taxon>
        <taxon>Micromonospora</taxon>
    </lineage>
</organism>
<feature type="compositionally biased region" description="Pro residues" evidence="6">
    <location>
        <begin position="39"/>
        <end position="48"/>
    </location>
</feature>
<evidence type="ECO:0000256" key="6">
    <source>
        <dbReference type="SAM" id="MobiDB-lite"/>
    </source>
</evidence>
<dbReference type="Pfam" id="PF00933">
    <property type="entry name" value="Glyco_hydro_3"/>
    <property type="match status" value="1"/>
</dbReference>
<dbReference type="InterPro" id="IPR017853">
    <property type="entry name" value="GH"/>
</dbReference>
<evidence type="ECO:0000259" key="8">
    <source>
        <dbReference type="Pfam" id="PF00933"/>
    </source>
</evidence>
<dbReference type="PROSITE" id="PS51318">
    <property type="entry name" value="TAT"/>
    <property type="match status" value="1"/>
</dbReference>
<comment type="caution">
    <text evidence="9">The sequence shown here is derived from an EMBL/GenBank/DDBJ whole genome shotgun (WGS) entry which is preliminary data.</text>
</comment>
<evidence type="ECO:0000256" key="1">
    <source>
        <dbReference type="ARBA" id="ARBA00001231"/>
    </source>
</evidence>
<evidence type="ECO:0000256" key="3">
    <source>
        <dbReference type="ARBA" id="ARBA00012663"/>
    </source>
</evidence>
<dbReference type="InterPro" id="IPR001764">
    <property type="entry name" value="Glyco_hydro_3_N"/>
</dbReference>
<gene>
    <name evidence="9" type="ORF">BDK92_5501</name>
</gene>
<feature type="domain" description="Glycoside hydrolase family 3 N-terminal" evidence="8">
    <location>
        <begin position="66"/>
        <end position="397"/>
    </location>
</feature>
<dbReference type="PANTHER" id="PTHR30480:SF13">
    <property type="entry name" value="BETA-HEXOSAMINIDASE"/>
    <property type="match status" value="1"/>
</dbReference>
<dbReference type="InterPro" id="IPR036962">
    <property type="entry name" value="Glyco_hydro_3_N_sf"/>
</dbReference>
<evidence type="ECO:0000256" key="7">
    <source>
        <dbReference type="SAM" id="SignalP"/>
    </source>
</evidence>
<evidence type="ECO:0000313" key="9">
    <source>
        <dbReference type="EMBL" id="RKR91112.1"/>
    </source>
</evidence>
<dbReference type="PANTHER" id="PTHR30480">
    <property type="entry name" value="BETA-HEXOSAMINIDASE-RELATED"/>
    <property type="match status" value="1"/>
</dbReference>
<dbReference type="GO" id="GO:0005975">
    <property type="term" value="P:carbohydrate metabolic process"/>
    <property type="evidence" value="ECO:0007669"/>
    <property type="project" value="InterPro"/>
</dbReference>
<feature type="signal peptide" evidence="7">
    <location>
        <begin position="1"/>
        <end position="24"/>
    </location>
</feature>
<accession>A0A495JRV3</accession>
<sequence length="403" mass="42463">MNQVKDARLTRRLLLTATGSAAVAAGLAGCGSGTTARPRPSPQPPGSPQSPTSRAAGTAPLDEAALRRKIASLLVVGFRGEQLGADDWVMKAVRDGLGGVILFDRDLKTDAPRNITSPAQVTALVKSLRQASPGRLIVSIDQEGGRVARLNPSNGFPATRSEAEIGAENSPAATRTWAQGLVRSLTSVGITLNYAPVVDLDVNPNNPAIGKLARSFSANPDIVVANATEEIQVHRAAGVKTSLKHFPGLGSATGNTDFAVVDVSRTWHRNELEPYQKLIASGNVDSILVGHLLNSQLDPKLPASLSPAVVTDLLRGQLGWKGPVVSDDMQAVAISSKFGRDEAVALALEAGLDLLVFGNQQTYDPNIVNQTLDDVVNLVRTGRITEARIDESVARVDALRPKS</sequence>
<comment type="similarity">
    <text evidence="2">Belongs to the glycosyl hydrolase 3 family.</text>
</comment>
<dbReference type="EC" id="3.2.1.52" evidence="3"/>
<dbReference type="RefSeq" id="WP_246017269.1">
    <property type="nucleotide sequence ID" value="NZ_RBKT01000001.1"/>
</dbReference>
<dbReference type="Gene3D" id="3.20.20.300">
    <property type="entry name" value="Glycoside hydrolase, family 3, N-terminal domain"/>
    <property type="match status" value="1"/>
</dbReference>
<feature type="region of interest" description="Disordered" evidence="6">
    <location>
        <begin position="30"/>
        <end position="59"/>
    </location>
</feature>
<dbReference type="InterPro" id="IPR006311">
    <property type="entry name" value="TAT_signal"/>
</dbReference>
<protein>
    <recommendedName>
        <fullName evidence="3">beta-N-acetylhexosaminidase</fullName>
        <ecNumber evidence="3">3.2.1.52</ecNumber>
    </recommendedName>
</protein>
<dbReference type="GO" id="GO:0009254">
    <property type="term" value="P:peptidoglycan turnover"/>
    <property type="evidence" value="ECO:0007669"/>
    <property type="project" value="TreeGrafter"/>
</dbReference>
<proteinExistence type="inferred from homology"/>
<dbReference type="Proteomes" id="UP000277671">
    <property type="component" value="Unassembled WGS sequence"/>
</dbReference>
<dbReference type="InterPro" id="IPR050226">
    <property type="entry name" value="NagZ_Beta-hexosaminidase"/>
</dbReference>
<dbReference type="EMBL" id="RBKT01000001">
    <property type="protein sequence ID" value="RKR91112.1"/>
    <property type="molecule type" value="Genomic_DNA"/>
</dbReference>
<dbReference type="GO" id="GO:0004563">
    <property type="term" value="F:beta-N-acetylhexosaminidase activity"/>
    <property type="evidence" value="ECO:0007669"/>
    <property type="project" value="UniProtKB-EC"/>
</dbReference>
<keyword evidence="7" id="KW-0732">Signal</keyword>
<keyword evidence="5" id="KW-0326">Glycosidase</keyword>
<reference evidence="9 10" key="1">
    <citation type="submission" date="2018-10" db="EMBL/GenBank/DDBJ databases">
        <title>Sequencing the genomes of 1000 actinobacteria strains.</title>
        <authorList>
            <person name="Klenk H.-P."/>
        </authorList>
    </citation>
    <scope>NUCLEOTIDE SEQUENCE [LARGE SCALE GENOMIC DNA]</scope>
    <source>
        <strain evidence="9 10">DSM 45175</strain>
    </source>
</reference>
<dbReference type="SUPFAM" id="SSF51445">
    <property type="entry name" value="(Trans)glycosidases"/>
    <property type="match status" value="1"/>
</dbReference>
<evidence type="ECO:0000256" key="4">
    <source>
        <dbReference type="ARBA" id="ARBA00022801"/>
    </source>
</evidence>
<keyword evidence="4" id="KW-0378">Hydrolase</keyword>
<evidence type="ECO:0000313" key="10">
    <source>
        <dbReference type="Proteomes" id="UP000277671"/>
    </source>
</evidence>
<evidence type="ECO:0000256" key="2">
    <source>
        <dbReference type="ARBA" id="ARBA00005336"/>
    </source>
</evidence>